<dbReference type="Gene3D" id="3.40.630.30">
    <property type="match status" value="1"/>
</dbReference>
<reference evidence="1 2" key="1">
    <citation type="submission" date="2018-10" db="EMBL/GenBank/DDBJ databases">
        <title>Genomic Encyclopedia of Archaeal and Bacterial Type Strains, Phase II (KMG-II): from individual species to whole genera.</title>
        <authorList>
            <person name="Goeker M."/>
        </authorList>
    </citation>
    <scope>NUCLEOTIDE SEQUENCE [LARGE SCALE GENOMIC DNA]</scope>
    <source>
        <strain evidence="1 2">DSM 19839</strain>
    </source>
</reference>
<proteinExistence type="predicted"/>
<dbReference type="AlphaFoldDB" id="A0A495P5I1"/>
<sequence>MNAKYTIFKKHIFFIFALKFNSLEREEIIQNVATLLKEIPSSMEVVKNDSKRDQRFQYLATHMVDKALEKDALIISENQKGFAILFKTSKKDENFWKELPEQLGLVWNVTGIKKALKILKTQKFIKSQRPQEGEYLYCWFWGILEDSRGADKQVGKEMKDEFYRQANLYNIPLYAETRMRQNSLVYQRFGFELFNEWQHPSGDTMYFLRYIPDSLKTKK</sequence>
<accession>A0A495P5I1</accession>
<evidence type="ECO:0000313" key="1">
    <source>
        <dbReference type="EMBL" id="RKS45090.1"/>
    </source>
</evidence>
<evidence type="ECO:0000313" key="2">
    <source>
        <dbReference type="Proteomes" id="UP000276282"/>
    </source>
</evidence>
<gene>
    <name evidence="1" type="ORF">BC962_2765</name>
</gene>
<comment type="caution">
    <text evidence="1">The sequence shown here is derived from an EMBL/GenBank/DDBJ whole genome shotgun (WGS) entry which is preliminary data.</text>
</comment>
<dbReference type="EMBL" id="RBLG01000004">
    <property type="protein sequence ID" value="RKS45090.1"/>
    <property type="molecule type" value="Genomic_DNA"/>
</dbReference>
<dbReference type="Proteomes" id="UP000276282">
    <property type="component" value="Unassembled WGS sequence"/>
</dbReference>
<evidence type="ECO:0008006" key="3">
    <source>
        <dbReference type="Google" id="ProtNLM"/>
    </source>
</evidence>
<protein>
    <recommendedName>
        <fullName evidence="3">Acetyltransferase (GNAT) family protein</fullName>
    </recommendedName>
</protein>
<name>A0A495P5I1_9FLAO</name>
<organism evidence="1 2">
    <name type="scientific">Gillisia mitskevichiae</name>
    <dbReference type="NCBI Taxonomy" id="270921"/>
    <lineage>
        <taxon>Bacteria</taxon>
        <taxon>Pseudomonadati</taxon>
        <taxon>Bacteroidota</taxon>
        <taxon>Flavobacteriia</taxon>
        <taxon>Flavobacteriales</taxon>
        <taxon>Flavobacteriaceae</taxon>
        <taxon>Gillisia</taxon>
    </lineage>
</organism>
<keyword evidence="2" id="KW-1185">Reference proteome</keyword>